<comment type="caution">
    <text evidence="1">The sequence shown here is derived from an EMBL/GenBank/DDBJ whole genome shotgun (WGS) entry which is preliminary data.</text>
</comment>
<keyword evidence="2" id="KW-1185">Reference proteome</keyword>
<protein>
    <submittedName>
        <fullName evidence="1">Uncharacterized protein</fullName>
    </submittedName>
</protein>
<name>A0ACC0W0I5_9STRA</name>
<dbReference type="Proteomes" id="UP001163321">
    <property type="component" value="Chromosome 5"/>
</dbReference>
<evidence type="ECO:0000313" key="1">
    <source>
        <dbReference type="EMBL" id="KAI9911967.1"/>
    </source>
</evidence>
<sequence length="110" mass="11608">MIGIPAPDAPLATSEGFVMGSSEATESSLATLAQHRLTMAVLSDLSLVIDSKNIARCASCTRTLGPGCHANHLYHLQLKILVSLSSTPSLALIRGHCEVCLLCMEKEGQC</sequence>
<dbReference type="EMBL" id="CM047584">
    <property type="protein sequence ID" value="KAI9911967.1"/>
    <property type="molecule type" value="Genomic_DNA"/>
</dbReference>
<reference evidence="1 2" key="1">
    <citation type="journal article" date="2022" name="bioRxiv">
        <title>The genome of the oomycete Peronosclerospora sorghi, a cosmopolitan pathogen of maize and sorghum, is inflated with dispersed pseudogenes.</title>
        <authorList>
            <person name="Fletcher K."/>
            <person name="Martin F."/>
            <person name="Isakeit T."/>
            <person name="Cavanaugh K."/>
            <person name="Magill C."/>
            <person name="Michelmore R."/>
        </authorList>
    </citation>
    <scope>NUCLEOTIDE SEQUENCE [LARGE SCALE GENOMIC DNA]</scope>
    <source>
        <strain evidence="1">P6</strain>
    </source>
</reference>
<accession>A0ACC0W0I5</accession>
<proteinExistence type="predicted"/>
<gene>
    <name evidence="1" type="ORF">PsorP6_009497</name>
</gene>
<evidence type="ECO:0000313" key="2">
    <source>
        <dbReference type="Proteomes" id="UP001163321"/>
    </source>
</evidence>
<organism evidence="1 2">
    <name type="scientific">Peronosclerospora sorghi</name>
    <dbReference type="NCBI Taxonomy" id="230839"/>
    <lineage>
        <taxon>Eukaryota</taxon>
        <taxon>Sar</taxon>
        <taxon>Stramenopiles</taxon>
        <taxon>Oomycota</taxon>
        <taxon>Peronosporomycetes</taxon>
        <taxon>Peronosporales</taxon>
        <taxon>Peronosporaceae</taxon>
        <taxon>Peronosclerospora</taxon>
    </lineage>
</organism>